<dbReference type="GO" id="GO:0012505">
    <property type="term" value="C:endomembrane system"/>
    <property type="evidence" value="ECO:0007669"/>
    <property type="project" value="UniProtKB-ARBA"/>
</dbReference>
<feature type="transmembrane region" description="Helical" evidence="8">
    <location>
        <begin position="256"/>
        <end position="274"/>
    </location>
</feature>
<evidence type="ECO:0000313" key="12">
    <source>
        <dbReference type="Proteomes" id="UP000324897"/>
    </source>
</evidence>
<keyword evidence="8" id="KW-0720">Serine protease</keyword>
<protein>
    <recommendedName>
        <fullName evidence="8">RHOMBOID-like protein</fullName>
        <ecNumber evidence="8">3.4.21.105</ecNumber>
    </recommendedName>
</protein>
<feature type="compositionally biased region" description="Basic and acidic residues" evidence="9">
    <location>
        <begin position="76"/>
        <end position="97"/>
    </location>
</feature>
<organism evidence="11 12">
    <name type="scientific">Eragrostis curvula</name>
    <name type="common">weeping love grass</name>
    <dbReference type="NCBI Taxonomy" id="38414"/>
    <lineage>
        <taxon>Eukaryota</taxon>
        <taxon>Viridiplantae</taxon>
        <taxon>Streptophyta</taxon>
        <taxon>Embryophyta</taxon>
        <taxon>Tracheophyta</taxon>
        <taxon>Spermatophyta</taxon>
        <taxon>Magnoliopsida</taxon>
        <taxon>Liliopsida</taxon>
        <taxon>Poales</taxon>
        <taxon>Poaceae</taxon>
        <taxon>PACMAD clade</taxon>
        <taxon>Chloridoideae</taxon>
        <taxon>Eragrostideae</taxon>
        <taxon>Eragrostidinae</taxon>
        <taxon>Eragrostis</taxon>
    </lineage>
</organism>
<dbReference type="GO" id="GO:0005737">
    <property type="term" value="C:cytoplasm"/>
    <property type="evidence" value="ECO:0007669"/>
    <property type="project" value="UniProtKB-ARBA"/>
</dbReference>
<dbReference type="InterPro" id="IPR035952">
    <property type="entry name" value="Rhomboid-like_sf"/>
</dbReference>
<comment type="function">
    <text evidence="8">Serine protease involved in intramembrane proteolysis.</text>
</comment>
<feature type="transmembrane region" description="Helical" evidence="8">
    <location>
        <begin position="350"/>
        <end position="377"/>
    </location>
</feature>
<dbReference type="PANTHER" id="PTHR22936:SF108">
    <property type="entry name" value="RHOMBOID-LIKE PROTEIN"/>
    <property type="match status" value="1"/>
</dbReference>
<feature type="transmembrane region" description="Helical" evidence="8">
    <location>
        <begin position="309"/>
        <end position="329"/>
    </location>
</feature>
<accession>A0A5J9WKZ5</accession>
<dbReference type="Proteomes" id="UP000324897">
    <property type="component" value="Chromosome 5"/>
</dbReference>
<dbReference type="GO" id="GO:0006508">
    <property type="term" value="P:proteolysis"/>
    <property type="evidence" value="ECO:0007669"/>
    <property type="project" value="UniProtKB-KW"/>
</dbReference>
<comment type="subcellular location">
    <subcellularLocation>
        <location evidence="2 8">Membrane</location>
        <topology evidence="2 8">Multi-pass membrane protein</topology>
    </subcellularLocation>
</comment>
<evidence type="ECO:0000256" key="1">
    <source>
        <dbReference type="ARBA" id="ARBA00000156"/>
    </source>
</evidence>
<feature type="transmembrane region" description="Helical" evidence="8">
    <location>
        <begin position="199"/>
        <end position="219"/>
    </location>
</feature>
<dbReference type="FunFam" id="1.20.1540.10:FF:000019">
    <property type="entry name" value="RHOMBOID-like protein"/>
    <property type="match status" value="1"/>
</dbReference>
<evidence type="ECO:0000259" key="10">
    <source>
        <dbReference type="Pfam" id="PF01694"/>
    </source>
</evidence>
<dbReference type="SUPFAM" id="SSF144091">
    <property type="entry name" value="Rhomboid-like"/>
    <property type="match status" value="1"/>
</dbReference>
<dbReference type="Gramene" id="TVU48625">
    <property type="protein sequence ID" value="TVU48625"/>
    <property type="gene ID" value="EJB05_08266"/>
</dbReference>
<keyword evidence="12" id="KW-1185">Reference proteome</keyword>
<dbReference type="AlphaFoldDB" id="A0A5J9WKZ5"/>
<evidence type="ECO:0000256" key="7">
    <source>
        <dbReference type="ARBA" id="ARBA00023136"/>
    </source>
</evidence>
<feature type="domain" description="Peptidase S54 rhomboid" evidence="10">
    <location>
        <begin position="190"/>
        <end position="327"/>
    </location>
</feature>
<reference evidence="11 12" key="1">
    <citation type="journal article" date="2019" name="Sci. Rep.">
        <title>A high-quality genome of Eragrostis curvula grass provides insights into Poaceae evolution and supports new strategies to enhance forage quality.</title>
        <authorList>
            <person name="Carballo J."/>
            <person name="Santos B.A.C.M."/>
            <person name="Zappacosta D."/>
            <person name="Garbus I."/>
            <person name="Selva J.P."/>
            <person name="Gallo C.A."/>
            <person name="Diaz A."/>
            <person name="Albertini E."/>
            <person name="Caccamo M."/>
            <person name="Echenique V."/>
        </authorList>
    </citation>
    <scope>NUCLEOTIDE SEQUENCE [LARGE SCALE GENOMIC DNA]</scope>
    <source>
        <strain evidence="12">cv. Victoria</strain>
        <tissue evidence="11">Leaf</tissue>
    </source>
</reference>
<dbReference type="GO" id="GO:0016020">
    <property type="term" value="C:membrane"/>
    <property type="evidence" value="ECO:0007669"/>
    <property type="project" value="UniProtKB-SubCell"/>
</dbReference>
<feature type="non-terminal residue" evidence="11">
    <location>
        <position position="1"/>
    </location>
</feature>
<evidence type="ECO:0000256" key="2">
    <source>
        <dbReference type="ARBA" id="ARBA00004141"/>
    </source>
</evidence>
<dbReference type="EC" id="3.4.21.105" evidence="8"/>
<gene>
    <name evidence="11" type="ORF">EJB05_08266</name>
</gene>
<feature type="region of interest" description="Disordered" evidence="9">
    <location>
        <begin position="1"/>
        <end position="20"/>
    </location>
</feature>
<keyword evidence="6 8" id="KW-1133">Transmembrane helix</keyword>
<keyword evidence="7 8" id="KW-0472">Membrane</keyword>
<evidence type="ECO:0000313" key="11">
    <source>
        <dbReference type="EMBL" id="TVU48625.1"/>
    </source>
</evidence>
<dbReference type="EMBL" id="RWGY01000004">
    <property type="protein sequence ID" value="TVU48625.1"/>
    <property type="molecule type" value="Genomic_DNA"/>
</dbReference>
<comment type="similarity">
    <text evidence="3 8">Belongs to the peptidase S54 family.</text>
</comment>
<feature type="transmembrane region" description="Helical" evidence="8">
    <location>
        <begin position="231"/>
        <end position="250"/>
    </location>
</feature>
<sequence length="404" mass="44629">ACGIQTLEKPPRREPRPARRGLSPLRAFIYSRPLLAVLLTPTPPSLTSHALLPLSLSLLLSHHSTTPLASCNSDQNSKERMATQGDMEKGGVRKEPGKVPSPLYPQHEGEREWVPWIVPVFFVTNITVFIVTMYVNNCPVHTPAKEGKCIGHFFGRFAFQPLHQNPLLGPSSATLTKMGALVWEKVVHQHQGWRLISNMWLHAGVLHLVVNMFSLMFVGMRLEQQFGYVRIGVVYLFSGLGGSVLSSLFLRNHISVGASGALFGLLGAMLSELLTNWTIYTNKATAAITLLSVIAVNLIIGILPHVNNFAHIGGFLTGFLLGFVVLMRPHFGWMERYSMAAGSACTTKKYLLYQWVLMAVALVLVIIGFALGMAMLFRGSNANDSCHWCQYLSCVPTSRWTCTN</sequence>
<name>A0A5J9WKZ5_9POAL</name>
<keyword evidence="8" id="KW-0645">Protease</keyword>
<feature type="transmembrane region" description="Helical" evidence="8">
    <location>
        <begin position="286"/>
        <end position="303"/>
    </location>
</feature>
<dbReference type="GO" id="GO:0004252">
    <property type="term" value="F:serine-type endopeptidase activity"/>
    <property type="evidence" value="ECO:0007669"/>
    <property type="project" value="InterPro"/>
</dbReference>
<evidence type="ECO:0000256" key="8">
    <source>
        <dbReference type="RuleBase" id="RU362115"/>
    </source>
</evidence>
<comment type="caution">
    <text evidence="11">The sequence shown here is derived from an EMBL/GenBank/DDBJ whole genome shotgun (WGS) entry which is preliminary data.</text>
</comment>
<evidence type="ECO:0000256" key="9">
    <source>
        <dbReference type="SAM" id="MobiDB-lite"/>
    </source>
</evidence>
<evidence type="ECO:0000256" key="5">
    <source>
        <dbReference type="ARBA" id="ARBA00022801"/>
    </source>
</evidence>
<dbReference type="PANTHER" id="PTHR22936">
    <property type="entry name" value="RHOMBOID-RELATED"/>
    <property type="match status" value="1"/>
</dbReference>
<evidence type="ECO:0000256" key="6">
    <source>
        <dbReference type="ARBA" id="ARBA00022989"/>
    </source>
</evidence>
<feature type="region of interest" description="Disordered" evidence="9">
    <location>
        <begin position="66"/>
        <end position="101"/>
    </location>
</feature>
<feature type="transmembrane region" description="Helical" evidence="8">
    <location>
        <begin position="113"/>
        <end position="135"/>
    </location>
</feature>
<proteinExistence type="inferred from homology"/>
<keyword evidence="4 8" id="KW-0812">Transmembrane</keyword>
<keyword evidence="5 8" id="KW-0378">Hydrolase</keyword>
<dbReference type="OrthoDB" id="418595at2759"/>
<dbReference type="InterPro" id="IPR022764">
    <property type="entry name" value="Peptidase_S54_rhomboid_dom"/>
</dbReference>
<comment type="catalytic activity">
    <reaction evidence="1 8">
        <text>Cleaves type-1 transmembrane domains using a catalytic dyad composed of serine and histidine that are contributed by different transmembrane domains.</text>
        <dbReference type="EC" id="3.4.21.105"/>
    </reaction>
</comment>
<evidence type="ECO:0000256" key="3">
    <source>
        <dbReference type="ARBA" id="ARBA00009045"/>
    </source>
</evidence>
<dbReference type="InterPro" id="IPR002610">
    <property type="entry name" value="Peptidase_S54_rhomboid-like"/>
</dbReference>
<dbReference type="Gene3D" id="1.20.1540.10">
    <property type="entry name" value="Rhomboid-like"/>
    <property type="match status" value="1"/>
</dbReference>
<evidence type="ECO:0000256" key="4">
    <source>
        <dbReference type="ARBA" id="ARBA00022692"/>
    </source>
</evidence>
<dbReference type="Pfam" id="PF01694">
    <property type="entry name" value="Rhomboid"/>
    <property type="match status" value="1"/>
</dbReference>